<dbReference type="EMBL" id="VZUS01000004">
    <property type="protein sequence ID" value="KAB1185329.1"/>
    <property type="molecule type" value="Genomic_DNA"/>
</dbReference>
<keyword evidence="2" id="KW-0547">Nucleotide-binding</keyword>
<comment type="caution">
    <text evidence="6">The sequence shown here is derived from an EMBL/GenBank/DDBJ whole genome shotgun (WGS) entry which is preliminary data.</text>
</comment>
<evidence type="ECO:0000256" key="1">
    <source>
        <dbReference type="ARBA" id="ARBA00022448"/>
    </source>
</evidence>
<evidence type="ECO:0000256" key="3">
    <source>
        <dbReference type="ARBA" id="ARBA00022840"/>
    </source>
</evidence>
<dbReference type="AlphaFoldDB" id="A0A643JTB6"/>
<dbReference type="SUPFAM" id="SSF52540">
    <property type="entry name" value="P-loop containing nucleoside triphosphate hydrolases"/>
    <property type="match status" value="1"/>
</dbReference>
<evidence type="ECO:0000259" key="5">
    <source>
        <dbReference type="PROSITE" id="PS50893"/>
    </source>
</evidence>
<dbReference type="InterPro" id="IPR013563">
    <property type="entry name" value="Oligopep_ABC_C"/>
</dbReference>
<name>A0A643JTB6_9EURY</name>
<feature type="domain" description="ABC transporter" evidence="5">
    <location>
        <begin position="47"/>
        <end position="304"/>
    </location>
</feature>
<dbReference type="InterPro" id="IPR017871">
    <property type="entry name" value="ABC_transporter-like_CS"/>
</dbReference>
<evidence type="ECO:0000313" key="6">
    <source>
        <dbReference type="EMBL" id="KAB1185329.1"/>
    </source>
</evidence>
<evidence type="ECO:0000256" key="2">
    <source>
        <dbReference type="ARBA" id="ARBA00022741"/>
    </source>
</evidence>
<proteinExistence type="predicted"/>
<reference evidence="6" key="1">
    <citation type="submission" date="2019-09" db="EMBL/GenBank/DDBJ databases">
        <title>Genomic analysis of Haloferax sp. CBA1149.</title>
        <authorList>
            <person name="Roh S.W."/>
        </authorList>
    </citation>
    <scope>NUCLEOTIDE SEQUENCE</scope>
    <source>
        <strain evidence="6">CBA1149</strain>
    </source>
</reference>
<dbReference type="Pfam" id="PF08352">
    <property type="entry name" value="oligo_HPY"/>
    <property type="match status" value="1"/>
</dbReference>
<evidence type="ECO:0000256" key="4">
    <source>
        <dbReference type="SAM" id="MobiDB-lite"/>
    </source>
</evidence>
<dbReference type="InterPro" id="IPR003439">
    <property type="entry name" value="ABC_transporter-like_ATP-bd"/>
</dbReference>
<dbReference type="NCBIfam" id="TIGR01727">
    <property type="entry name" value="oligo_HPY"/>
    <property type="match status" value="1"/>
</dbReference>
<gene>
    <name evidence="6" type="ORF">Hfx1149_14810</name>
</gene>
<accession>A0A643JTB6</accession>
<dbReference type="SMART" id="SM00382">
    <property type="entry name" value="AAA"/>
    <property type="match status" value="1"/>
</dbReference>
<keyword evidence="1" id="KW-0813">Transport</keyword>
<dbReference type="InterPro" id="IPR050319">
    <property type="entry name" value="ABC_transp_ATP-bind"/>
</dbReference>
<sequence length="383" mass="44263">MWRVRPCTHTENTRSRSSLFRNRRRLRPRRTLRTSRYGVRKMAKTLVKAEGLSKHFPVETGLLERFRGNQQYVHAVDGIDIEIKKGEIFGLAGESGCGKTTTGHCLMRLSDPTAGEIYFGDQQRNIAQLEGTDLKKYRRDVQMVFQDPYESINDRFTVRKWVREPLTIHDIGTREEKENRVWEALDQCGLKPVENFIDKYPHELSGGQRQRVSLARAMVLRPKFIVADEPTSMLDVSVRAGVLRVFKELAEEHDVSILYISHDLSLLRYICDRIGIMYQGEMMEVGEANAVLQNPKHPYTQTLLKAVPRVDSRNERNRVRISGEVNERIGGIQGCAFKDRCQYRFDRCDDESELLEVGKTDDHEVSCHLHDEEVEKPIPVYEG</sequence>
<dbReference type="Gene3D" id="3.40.50.300">
    <property type="entry name" value="P-loop containing nucleotide triphosphate hydrolases"/>
    <property type="match status" value="1"/>
</dbReference>
<dbReference type="GO" id="GO:0016887">
    <property type="term" value="F:ATP hydrolysis activity"/>
    <property type="evidence" value="ECO:0007669"/>
    <property type="project" value="InterPro"/>
</dbReference>
<dbReference type="CDD" id="cd03257">
    <property type="entry name" value="ABC_NikE_OppD_transporters"/>
    <property type="match status" value="1"/>
</dbReference>
<dbReference type="GO" id="GO:0055085">
    <property type="term" value="P:transmembrane transport"/>
    <property type="evidence" value="ECO:0007669"/>
    <property type="project" value="UniProtKB-ARBA"/>
</dbReference>
<dbReference type="PROSITE" id="PS50893">
    <property type="entry name" value="ABC_TRANSPORTER_2"/>
    <property type="match status" value="1"/>
</dbReference>
<dbReference type="PANTHER" id="PTHR43776:SF8">
    <property type="entry name" value="ABC TRANSPORTER, ATP-BINDING PROTEIN"/>
    <property type="match status" value="1"/>
</dbReference>
<dbReference type="FunFam" id="3.40.50.300:FF:000016">
    <property type="entry name" value="Oligopeptide ABC transporter ATP-binding component"/>
    <property type="match status" value="1"/>
</dbReference>
<protein>
    <submittedName>
        <fullName evidence="6">ABC transporter ATP-binding protein</fullName>
    </submittedName>
</protein>
<dbReference type="GO" id="GO:0015833">
    <property type="term" value="P:peptide transport"/>
    <property type="evidence" value="ECO:0007669"/>
    <property type="project" value="InterPro"/>
</dbReference>
<dbReference type="InterPro" id="IPR027417">
    <property type="entry name" value="P-loop_NTPase"/>
</dbReference>
<organism evidence="6">
    <name type="scientific">Haloferax sp. CBA1149</name>
    <dbReference type="NCBI Taxonomy" id="2650753"/>
    <lineage>
        <taxon>Archaea</taxon>
        <taxon>Methanobacteriati</taxon>
        <taxon>Methanobacteriota</taxon>
        <taxon>Stenosarchaea group</taxon>
        <taxon>Halobacteria</taxon>
        <taxon>Halobacteriales</taxon>
        <taxon>Haloferacaceae</taxon>
        <taxon>Haloferax</taxon>
    </lineage>
</organism>
<dbReference type="PANTHER" id="PTHR43776">
    <property type="entry name" value="TRANSPORT ATP-BINDING PROTEIN"/>
    <property type="match status" value="1"/>
</dbReference>
<dbReference type="InterPro" id="IPR003593">
    <property type="entry name" value="AAA+_ATPase"/>
</dbReference>
<feature type="region of interest" description="Disordered" evidence="4">
    <location>
        <begin position="1"/>
        <end position="21"/>
    </location>
</feature>
<keyword evidence="3 6" id="KW-0067">ATP-binding</keyword>
<dbReference type="GO" id="GO:0005524">
    <property type="term" value="F:ATP binding"/>
    <property type="evidence" value="ECO:0007669"/>
    <property type="project" value="UniProtKB-KW"/>
</dbReference>
<dbReference type="PROSITE" id="PS00211">
    <property type="entry name" value="ABC_TRANSPORTER_1"/>
    <property type="match status" value="1"/>
</dbReference>
<dbReference type="Pfam" id="PF00005">
    <property type="entry name" value="ABC_tran"/>
    <property type="match status" value="1"/>
</dbReference>